<dbReference type="PANTHER" id="PTHR43194:SF2">
    <property type="entry name" value="PEROXISOMAL MEMBRANE PROTEIN LPX1"/>
    <property type="match status" value="1"/>
</dbReference>
<evidence type="ECO:0000313" key="3">
    <source>
        <dbReference type="Proteomes" id="UP001168613"/>
    </source>
</evidence>
<name>A0ABT8EII9_9BURK</name>
<feature type="domain" description="AB hydrolase-1" evidence="1">
    <location>
        <begin position="25"/>
        <end position="281"/>
    </location>
</feature>
<dbReference type="SUPFAM" id="SSF53474">
    <property type="entry name" value="alpha/beta-Hydrolases"/>
    <property type="match status" value="1"/>
</dbReference>
<comment type="caution">
    <text evidence="2">The sequence shown here is derived from an EMBL/GenBank/DDBJ whole genome shotgun (WGS) entry which is preliminary data.</text>
</comment>
<dbReference type="GO" id="GO:0016787">
    <property type="term" value="F:hydrolase activity"/>
    <property type="evidence" value="ECO:0007669"/>
    <property type="project" value="UniProtKB-KW"/>
</dbReference>
<keyword evidence="3" id="KW-1185">Reference proteome</keyword>
<dbReference type="InterPro" id="IPR029058">
    <property type="entry name" value="AB_hydrolase_fold"/>
</dbReference>
<sequence length="298" mass="33233">MCASKGGAHRMAYWEWGDPSNDQVLLCLHGLTRTGRDFDSLAHRLAPYYRVVAPDVAGRGRSDWLADPGSYTVIQYVADMLVLLARLQPRQLHWVGTSMGGLIALGMRAILLNSERTRPINGSGLPPQAAFSFGKLVLNDVGPSLSLGGVQRIAQVLVQEQEFETYQQALAYVQSSSEHLGLLDAESWDALTRYQYVEHDGRWRRHFDNRLTQSFTQQAQSDLAQAQALLWEGYERWPAPVLILRGGRSDVLSAPQVQQMLGRHPDAQAHELPGIGHAPSLLRETELALVEQFLLERS</sequence>
<evidence type="ECO:0000259" key="1">
    <source>
        <dbReference type="Pfam" id="PF12697"/>
    </source>
</evidence>
<dbReference type="InterPro" id="IPR000073">
    <property type="entry name" value="AB_hydrolase_1"/>
</dbReference>
<accession>A0ABT8EII9</accession>
<dbReference type="Proteomes" id="UP001168613">
    <property type="component" value="Unassembled WGS sequence"/>
</dbReference>
<gene>
    <name evidence="2" type="ORF">LMS43_07355</name>
</gene>
<keyword evidence="2" id="KW-0378">Hydrolase</keyword>
<dbReference type="Gene3D" id="3.40.50.1820">
    <property type="entry name" value="alpha/beta hydrolase"/>
    <property type="match status" value="1"/>
</dbReference>
<reference evidence="2" key="1">
    <citation type="submission" date="2021-11" db="EMBL/GenBank/DDBJ databases">
        <title>Draft genome sequence of Alcaligenes endophyticus type strain CCUG 75668T.</title>
        <authorList>
            <person name="Salva-Serra F."/>
            <person name="Duran R.E."/>
            <person name="Seeger M."/>
            <person name="Moore E.R.B."/>
            <person name="Jaen-Luchoro D."/>
        </authorList>
    </citation>
    <scope>NUCLEOTIDE SEQUENCE</scope>
    <source>
        <strain evidence="2">CCUG 75668</strain>
    </source>
</reference>
<dbReference type="PANTHER" id="PTHR43194">
    <property type="entry name" value="HYDROLASE ALPHA/BETA FOLD FAMILY"/>
    <property type="match status" value="1"/>
</dbReference>
<organism evidence="2 3">
    <name type="scientific">Alcaligenes endophyticus</name>
    <dbReference type="NCBI Taxonomy" id="1929088"/>
    <lineage>
        <taxon>Bacteria</taxon>
        <taxon>Pseudomonadati</taxon>
        <taxon>Pseudomonadota</taxon>
        <taxon>Betaproteobacteria</taxon>
        <taxon>Burkholderiales</taxon>
        <taxon>Alcaligenaceae</taxon>
        <taxon>Alcaligenes</taxon>
    </lineage>
</organism>
<dbReference type="Pfam" id="PF12697">
    <property type="entry name" value="Abhydrolase_6"/>
    <property type="match status" value="1"/>
</dbReference>
<dbReference type="PRINTS" id="PR00111">
    <property type="entry name" value="ABHYDROLASE"/>
</dbReference>
<evidence type="ECO:0000313" key="2">
    <source>
        <dbReference type="EMBL" id="MDN4121101.1"/>
    </source>
</evidence>
<dbReference type="EMBL" id="JAJHNU010000001">
    <property type="protein sequence ID" value="MDN4121101.1"/>
    <property type="molecule type" value="Genomic_DNA"/>
</dbReference>
<protein>
    <submittedName>
        <fullName evidence="2">Alpha/beta hydrolase</fullName>
    </submittedName>
</protein>
<dbReference type="InterPro" id="IPR050228">
    <property type="entry name" value="Carboxylesterase_BioH"/>
</dbReference>
<proteinExistence type="predicted"/>